<dbReference type="EMBL" id="BAABKX010000024">
    <property type="protein sequence ID" value="GAA5062881.1"/>
    <property type="molecule type" value="Genomic_DNA"/>
</dbReference>
<organism evidence="1 2">
    <name type="scientific">Haladaptatus pallidirubidus</name>
    <dbReference type="NCBI Taxonomy" id="1008152"/>
    <lineage>
        <taxon>Archaea</taxon>
        <taxon>Methanobacteriati</taxon>
        <taxon>Methanobacteriota</taxon>
        <taxon>Stenosarchaea group</taxon>
        <taxon>Halobacteria</taxon>
        <taxon>Halobacteriales</taxon>
        <taxon>Haladaptataceae</taxon>
        <taxon>Haladaptatus</taxon>
    </lineage>
</organism>
<gene>
    <name evidence="1" type="ORF">GCM10025751_50720</name>
</gene>
<proteinExistence type="predicted"/>
<keyword evidence="2" id="KW-1185">Reference proteome</keyword>
<sequence>MSCKRQTLDEVGCIVKDIGQSGVSGYAEVATATYNAYGSSACLVTSFQQDFTGIADTEKVLIDRIIQSG</sequence>
<accession>A0AAV3UPZ1</accession>
<name>A0AAV3UPZ1_9EURY</name>
<protein>
    <submittedName>
        <fullName evidence="1">Uncharacterized protein</fullName>
    </submittedName>
</protein>
<comment type="caution">
    <text evidence="1">The sequence shown here is derived from an EMBL/GenBank/DDBJ whole genome shotgun (WGS) entry which is preliminary data.</text>
</comment>
<dbReference type="AlphaFoldDB" id="A0AAV3UPZ1"/>
<dbReference type="Proteomes" id="UP001501729">
    <property type="component" value="Unassembled WGS sequence"/>
</dbReference>
<reference evidence="1 2" key="1">
    <citation type="journal article" date="2019" name="Int. J. Syst. Evol. Microbiol.">
        <title>The Global Catalogue of Microorganisms (GCM) 10K type strain sequencing project: providing services to taxonomists for standard genome sequencing and annotation.</title>
        <authorList>
            <consortium name="The Broad Institute Genomics Platform"/>
            <consortium name="The Broad Institute Genome Sequencing Center for Infectious Disease"/>
            <person name="Wu L."/>
            <person name="Ma J."/>
        </authorList>
    </citation>
    <scope>NUCLEOTIDE SEQUENCE [LARGE SCALE GENOMIC DNA]</scope>
    <source>
        <strain evidence="1 2">JCM 17504</strain>
    </source>
</reference>
<evidence type="ECO:0000313" key="1">
    <source>
        <dbReference type="EMBL" id="GAA5062881.1"/>
    </source>
</evidence>
<evidence type="ECO:0000313" key="2">
    <source>
        <dbReference type="Proteomes" id="UP001501729"/>
    </source>
</evidence>